<feature type="transmembrane region" description="Helical" evidence="10">
    <location>
        <begin position="93"/>
        <end position="116"/>
    </location>
</feature>
<keyword evidence="5" id="KW-0571">Peptide transport</keyword>
<evidence type="ECO:0000256" key="1">
    <source>
        <dbReference type="ARBA" id="ARBA00004651"/>
    </source>
</evidence>
<reference evidence="12" key="1">
    <citation type="submission" date="2021-11" db="EMBL/GenBank/DDBJ databases">
        <title>Description of Mycoplasma bradburyaesp. nov.from sea birds: a tribute to a great mycoplasmologist.</title>
        <authorList>
            <person name="Ramirez A.S."/>
            <person name="Poveda C."/>
            <person name="Suarez-Perez A."/>
            <person name="Rosales R.S."/>
            <person name="Dijkman R."/>
            <person name="Feberwee A."/>
            <person name="Spergser J."/>
            <person name="Szostak M.P."/>
            <person name="Ressel L."/>
            <person name="Calabuig P."/>
            <person name="Catania S."/>
            <person name="Gobbo F."/>
            <person name="Timofte D."/>
            <person name="Poveda J.B."/>
        </authorList>
    </citation>
    <scope>NUCLEOTIDE SEQUENCE</scope>
    <source>
        <strain evidence="12">T264</strain>
    </source>
</reference>
<dbReference type="PROSITE" id="PS50928">
    <property type="entry name" value="ABC_TM1"/>
    <property type="match status" value="1"/>
</dbReference>
<evidence type="ECO:0000256" key="9">
    <source>
        <dbReference type="ARBA" id="ARBA00024202"/>
    </source>
</evidence>
<feature type="transmembrane region" description="Helical" evidence="10">
    <location>
        <begin position="325"/>
        <end position="348"/>
    </location>
</feature>
<keyword evidence="2 10" id="KW-0813">Transport</keyword>
<keyword evidence="8 10" id="KW-0472">Membrane</keyword>
<dbReference type="PANTHER" id="PTHR43386">
    <property type="entry name" value="OLIGOPEPTIDE TRANSPORT SYSTEM PERMEASE PROTEIN APPC"/>
    <property type="match status" value="1"/>
</dbReference>
<dbReference type="InterPro" id="IPR035906">
    <property type="entry name" value="MetI-like_sf"/>
</dbReference>
<dbReference type="GO" id="GO:0015833">
    <property type="term" value="P:peptide transport"/>
    <property type="evidence" value="ECO:0007669"/>
    <property type="project" value="UniProtKB-KW"/>
</dbReference>
<feature type="transmembrane region" description="Helical" evidence="10">
    <location>
        <begin position="198"/>
        <end position="217"/>
    </location>
</feature>
<evidence type="ECO:0000256" key="3">
    <source>
        <dbReference type="ARBA" id="ARBA00022475"/>
    </source>
</evidence>
<protein>
    <submittedName>
        <fullName evidence="12">ABC transporter permease</fullName>
    </submittedName>
</protein>
<proteinExistence type="inferred from homology"/>
<keyword evidence="3" id="KW-1003">Cell membrane</keyword>
<dbReference type="CDD" id="cd06261">
    <property type="entry name" value="TM_PBP2"/>
    <property type="match status" value="1"/>
</dbReference>
<evidence type="ECO:0000256" key="8">
    <source>
        <dbReference type="ARBA" id="ARBA00023136"/>
    </source>
</evidence>
<dbReference type="GO" id="GO:0055085">
    <property type="term" value="P:transmembrane transport"/>
    <property type="evidence" value="ECO:0007669"/>
    <property type="project" value="InterPro"/>
</dbReference>
<feature type="transmembrane region" description="Helical" evidence="10">
    <location>
        <begin position="275"/>
        <end position="305"/>
    </location>
</feature>
<evidence type="ECO:0000259" key="11">
    <source>
        <dbReference type="PROSITE" id="PS50928"/>
    </source>
</evidence>
<dbReference type="SUPFAM" id="SSF161098">
    <property type="entry name" value="MetI-like"/>
    <property type="match status" value="1"/>
</dbReference>
<sequence length="358" mass="40764">MSKYKEDYQKLPENSSGSKIKNYFSRVANDIRDRAELSDNEHINPKTTPNQITQPYNYQAWKIVGKIMDHQTDLHMHAQAKPFKEFVNRYSRYFAGVFGMVALILVIILSMLIPFFTQDPNKTNISDRNLLFNSTDSNGVYHFLGTDDLGRDYWARLWWGLRYSIALAFVVTVIEVIIGLTIGIMMGQFEFFDKIMTFIIKVISIVPTIIILILLTIIIAPSFWVIVFSLSLTSWTGMANQIRAQVKRAKHSEWVMASRILGTPTWKILKNYVPVILPILITQLVFTIPGVVLSETSIAFIGLAIKDIPTLGNIISDGQKLFPTYARYVFIPSAFLILITTSVQLIGASVQDSLRRQR</sequence>
<accession>A0AAW6HNY4</accession>
<evidence type="ECO:0000256" key="2">
    <source>
        <dbReference type="ARBA" id="ARBA00022448"/>
    </source>
</evidence>
<evidence type="ECO:0000256" key="6">
    <source>
        <dbReference type="ARBA" id="ARBA00022927"/>
    </source>
</evidence>
<dbReference type="EMBL" id="JAJHZP010000002">
    <property type="protein sequence ID" value="MDC4183132.1"/>
    <property type="molecule type" value="Genomic_DNA"/>
</dbReference>
<dbReference type="RefSeq" id="WP_272403882.1">
    <property type="nucleotide sequence ID" value="NZ_JAJHZP010000002.1"/>
</dbReference>
<evidence type="ECO:0000313" key="13">
    <source>
        <dbReference type="Proteomes" id="UP001216384"/>
    </source>
</evidence>
<comment type="caution">
    <text evidence="12">The sequence shown here is derived from an EMBL/GenBank/DDBJ whole genome shotgun (WGS) entry which is preliminary data.</text>
</comment>
<keyword evidence="6" id="KW-0653">Protein transport</keyword>
<keyword evidence="7 10" id="KW-1133">Transmembrane helix</keyword>
<dbReference type="Pfam" id="PF00528">
    <property type="entry name" value="BPD_transp_1"/>
    <property type="match status" value="1"/>
</dbReference>
<dbReference type="InterPro" id="IPR050366">
    <property type="entry name" value="BP-dependent_transpt_permease"/>
</dbReference>
<name>A0AAW6HNY4_9MOLU</name>
<dbReference type="AlphaFoldDB" id="A0AAW6HNY4"/>
<dbReference type="GO" id="GO:0005886">
    <property type="term" value="C:plasma membrane"/>
    <property type="evidence" value="ECO:0007669"/>
    <property type="project" value="UniProtKB-SubCell"/>
</dbReference>
<organism evidence="12 13">
    <name type="scientific">Mycoplasma bradburyae</name>
    <dbReference type="NCBI Taxonomy" id="2963128"/>
    <lineage>
        <taxon>Bacteria</taxon>
        <taxon>Bacillati</taxon>
        <taxon>Mycoplasmatota</taxon>
        <taxon>Mollicutes</taxon>
        <taxon>Mycoplasmataceae</taxon>
        <taxon>Mycoplasma</taxon>
    </lineage>
</organism>
<keyword evidence="4 10" id="KW-0812">Transmembrane</keyword>
<dbReference type="GO" id="GO:0015031">
    <property type="term" value="P:protein transport"/>
    <property type="evidence" value="ECO:0007669"/>
    <property type="project" value="UniProtKB-KW"/>
</dbReference>
<dbReference type="Proteomes" id="UP001216384">
    <property type="component" value="Unassembled WGS sequence"/>
</dbReference>
<comment type="similarity">
    <text evidence="9">Belongs to the binding-protein-dependent transport system permease family. OppBC subfamily.</text>
</comment>
<feature type="transmembrane region" description="Helical" evidence="10">
    <location>
        <begin position="223"/>
        <end position="242"/>
    </location>
</feature>
<evidence type="ECO:0000256" key="7">
    <source>
        <dbReference type="ARBA" id="ARBA00022989"/>
    </source>
</evidence>
<evidence type="ECO:0000256" key="5">
    <source>
        <dbReference type="ARBA" id="ARBA00022856"/>
    </source>
</evidence>
<gene>
    <name evidence="12" type="ORF">LNO71_00535</name>
</gene>
<feature type="domain" description="ABC transmembrane type-1" evidence="11">
    <location>
        <begin position="161"/>
        <end position="347"/>
    </location>
</feature>
<dbReference type="Gene3D" id="1.10.3720.10">
    <property type="entry name" value="MetI-like"/>
    <property type="match status" value="1"/>
</dbReference>
<dbReference type="InterPro" id="IPR000515">
    <property type="entry name" value="MetI-like"/>
</dbReference>
<comment type="subcellular location">
    <subcellularLocation>
        <location evidence="1 10">Cell membrane</location>
        <topology evidence="1 10">Multi-pass membrane protein</topology>
    </subcellularLocation>
</comment>
<feature type="transmembrane region" description="Helical" evidence="10">
    <location>
        <begin position="163"/>
        <end position="186"/>
    </location>
</feature>
<dbReference type="PANTHER" id="PTHR43386:SF24">
    <property type="entry name" value="OLIGOPEPTIDE TRANSPORT SYSTEM PERMEASE PROTEIN AMID"/>
    <property type="match status" value="1"/>
</dbReference>
<evidence type="ECO:0000256" key="4">
    <source>
        <dbReference type="ARBA" id="ARBA00022692"/>
    </source>
</evidence>
<evidence type="ECO:0000256" key="10">
    <source>
        <dbReference type="RuleBase" id="RU363032"/>
    </source>
</evidence>
<evidence type="ECO:0000313" key="12">
    <source>
        <dbReference type="EMBL" id="MDC4183132.1"/>
    </source>
</evidence>